<dbReference type="PANTHER" id="PTHR30024:SF47">
    <property type="entry name" value="TAURINE-BINDING PERIPLASMIC PROTEIN"/>
    <property type="match status" value="1"/>
</dbReference>
<evidence type="ECO:0000256" key="4">
    <source>
        <dbReference type="SAM" id="SignalP"/>
    </source>
</evidence>
<evidence type="ECO:0000256" key="3">
    <source>
        <dbReference type="ARBA" id="ARBA00022729"/>
    </source>
</evidence>
<reference evidence="6 7" key="1">
    <citation type="submission" date="2009-03" db="EMBL/GenBank/DDBJ databases">
        <title>Comparison of the complete genome sequences of Rhodococcus erythropolis PR4 and Rhodococcus opacus B4.</title>
        <authorList>
            <person name="Takarada H."/>
            <person name="Sekine M."/>
            <person name="Hosoyama A."/>
            <person name="Yamada R."/>
            <person name="Fujisawa T."/>
            <person name="Omata S."/>
            <person name="Shimizu A."/>
            <person name="Tsukatani N."/>
            <person name="Tanikawa S."/>
            <person name="Fujita N."/>
            <person name="Harayama S."/>
        </authorList>
    </citation>
    <scope>NUCLEOTIDE SEQUENCE [LARGE SCALE GENOMIC DNA]</scope>
    <source>
        <strain evidence="6 7">B4</strain>
    </source>
</reference>
<gene>
    <name evidence="6" type="ordered locus">ROP_31290</name>
</gene>
<dbReference type="OrthoDB" id="8877897at2"/>
<dbReference type="SUPFAM" id="SSF53850">
    <property type="entry name" value="Periplasmic binding protein-like II"/>
    <property type="match status" value="1"/>
</dbReference>
<comment type="subcellular location">
    <subcellularLocation>
        <location evidence="1">Periplasm</location>
    </subcellularLocation>
</comment>
<dbReference type="InterPro" id="IPR015168">
    <property type="entry name" value="SsuA/THI5"/>
</dbReference>
<dbReference type="KEGG" id="rop:ROP_31290"/>
<evidence type="ECO:0000259" key="5">
    <source>
        <dbReference type="Pfam" id="PF09084"/>
    </source>
</evidence>
<dbReference type="Gene3D" id="3.40.190.10">
    <property type="entry name" value="Periplasmic binding protein-like II"/>
    <property type="match status" value="2"/>
</dbReference>
<dbReference type="HOGENOM" id="CLU_857602_0_0_11"/>
<dbReference type="PATRIC" id="fig|632772.20.peg.3276"/>
<evidence type="ECO:0000313" key="6">
    <source>
        <dbReference type="EMBL" id="BAH51376.1"/>
    </source>
</evidence>
<dbReference type="PROSITE" id="PS51257">
    <property type="entry name" value="PROKAR_LIPOPROTEIN"/>
    <property type="match status" value="1"/>
</dbReference>
<evidence type="ECO:0000313" key="7">
    <source>
        <dbReference type="Proteomes" id="UP000002212"/>
    </source>
</evidence>
<accession>C1B6S3</accession>
<feature type="domain" description="SsuA/THI5-like" evidence="5">
    <location>
        <begin position="48"/>
        <end position="255"/>
    </location>
</feature>
<dbReference type="AlphaFoldDB" id="C1B6S3"/>
<keyword evidence="3 4" id="KW-0732">Signal</keyword>
<name>C1B6S3_RHOOB</name>
<feature type="signal peptide" evidence="4">
    <location>
        <begin position="1"/>
        <end position="29"/>
    </location>
</feature>
<protein>
    <recommendedName>
        <fullName evidence="5">SsuA/THI5-like domain-containing protein</fullName>
    </recommendedName>
</protein>
<proteinExistence type="inferred from homology"/>
<comment type="similarity">
    <text evidence="2">Belongs to the bacterial solute-binding protein SsuA/TauA family.</text>
</comment>
<dbReference type="PANTHER" id="PTHR30024">
    <property type="entry name" value="ALIPHATIC SULFONATES-BINDING PROTEIN-RELATED"/>
    <property type="match status" value="1"/>
</dbReference>
<evidence type="ECO:0000256" key="1">
    <source>
        <dbReference type="ARBA" id="ARBA00004418"/>
    </source>
</evidence>
<dbReference type="RefSeq" id="WP_012690329.1">
    <property type="nucleotide sequence ID" value="NC_012522.1"/>
</dbReference>
<dbReference type="STRING" id="632772.ROP_31290"/>
<dbReference type="Pfam" id="PF09084">
    <property type="entry name" value="NMT1"/>
    <property type="match status" value="1"/>
</dbReference>
<organism evidence="6 7">
    <name type="scientific">Rhodococcus opacus (strain B4)</name>
    <dbReference type="NCBI Taxonomy" id="632772"/>
    <lineage>
        <taxon>Bacteria</taxon>
        <taxon>Bacillati</taxon>
        <taxon>Actinomycetota</taxon>
        <taxon>Actinomycetes</taxon>
        <taxon>Mycobacteriales</taxon>
        <taxon>Nocardiaceae</taxon>
        <taxon>Rhodococcus</taxon>
    </lineage>
</organism>
<dbReference type="GO" id="GO:0042597">
    <property type="term" value="C:periplasmic space"/>
    <property type="evidence" value="ECO:0007669"/>
    <property type="project" value="UniProtKB-SubCell"/>
</dbReference>
<sequence length="325" mass="34167">MKRRALLAGTCAGVLALVVGCANSTELSAANGRTTITLASSITGSSFLAVTAGIERGIFDKNGIDVEVIKVKSTAEGAAAVASGQANVAAMLTEGVISSRASGSDLKIIANLLTEDQHILYSKPDIDSIEQFAGRSLAIVGPGSGTEILAKGLFERSGVDPASVQYIPSGAASTQMAALVAGQVDGAGLVPPYDLTAAESGSKEIVEYRDILPKLTPQVFAASERVLAPNPDEFRAFLSAYKESARWVVDHPDEAISILMDDSQISYDAAKDAYEFAKPDYSTDGLVDKQGLQTWLDLTDKYGTVHDELPTVDDLYDPTYTQVAP</sequence>
<dbReference type="EMBL" id="AP011115">
    <property type="protein sequence ID" value="BAH51376.1"/>
    <property type="molecule type" value="Genomic_DNA"/>
</dbReference>
<dbReference type="Proteomes" id="UP000002212">
    <property type="component" value="Chromosome"/>
</dbReference>
<feature type="chain" id="PRO_5038695488" description="SsuA/THI5-like domain-containing protein" evidence="4">
    <location>
        <begin position="30"/>
        <end position="325"/>
    </location>
</feature>
<evidence type="ECO:0000256" key="2">
    <source>
        <dbReference type="ARBA" id="ARBA00010742"/>
    </source>
</evidence>